<name>A0A1I6AK77_9RHOB</name>
<protein>
    <submittedName>
        <fullName evidence="1">Uncharacterized protein</fullName>
    </submittedName>
</protein>
<accession>A0A1I6AK77</accession>
<dbReference type="RefSeq" id="WP_175497630.1">
    <property type="nucleotide sequence ID" value="NZ_FOXV01000023.1"/>
</dbReference>
<reference evidence="2" key="1">
    <citation type="submission" date="2016-10" db="EMBL/GenBank/DDBJ databases">
        <authorList>
            <person name="Varghese N."/>
            <person name="Submissions S."/>
        </authorList>
    </citation>
    <scope>NUCLEOTIDE SEQUENCE [LARGE SCALE GENOMIC DNA]</scope>
    <source>
        <strain evidence="2">JCM 10271</strain>
    </source>
</reference>
<dbReference type="AlphaFoldDB" id="A0A1I6AK77"/>
<dbReference type="EMBL" id="FOXV01000023">
    <property type="protein sequence ID" value="SFQ69074.1"/>
    <property type="molecule type" value="Genomic_DNA"/>
</dbReference>
<proteinExistence type="predicted"/>
<gene>
    <name evidence="1" type="ORF">SAMN05421853_1231</name>
</gene>
<evidence type="ECO:0000313" key="1">
    <source>
        <dbReference type="EMBL" id="SFQ69074.1"/>
    </source>
</evidence>
<keyword evidence="2" id="KW-1185">Reference proteome</keyword>
<sequence>MIVQIVLVSVVSAFLGVLNDTDQFAALLRHIELIAVVCDYLSELLLRQVALG</sequence>
<dbReference type="Proteomes" id="UP000243106">
    <property type="component" value="Unassembled WGS sequence"/>
</dbReference>
<evidence type="ECO:0000313" key="2">
    <source>
        <dbReference type="Proteomes" id="UP000243106"/>
    </source>
</evidence>
<organism evidence="1 2">
    <name type="scientific">Roseivivax halotolerans</name>
    <dbReference type="NCBI Taxonomy" id="93684"/>
    <lineage>
        <taxon>Bacteria</taxon>
        <taxon>Pseudomonadati</taxon>
        <taxon>Pseudomonadota</taxon>
        <taxon>Alphaproteobacteria</taxon>
        <taxon>Rhodobacterales</taxon>
        <taxon>Roseobacteraceae</taxon>
        <taxon>Roseivivax</taxon>
    </lineage>
</organism>